<dbReference type="InterPro" id="IPR008462">
    <property type="entry name" value="CsbD"/>
</dbReference>
<reference evidence="4 5" key="1">
    <citation type="submission" date="2023-07" db="EMBL/GenBank/DDBJ databases">
        <title>Sorghum-associated microbial communities from plants grown in Nebraska, USA.</title>
        <authorList>
            <person name="Schachtman D."/>
        </authorList>
    </citation>
    <scope>NUCLEOTIDE SEQUENCE [LARGE SCALE GENOMIC DNA]</scope>
    <source>
        <strain evidence="4 5">BE167</strain>
    </source>
</reference>
<sequence length="58" mass="6226">MGLGDKIHNATEKLHGKGKEAAGEATANDKMKAEGKSHQIKADLKQAGEKVKDAFKKH</sequence>
<feature type="region of interest" description="Disordered" evidence="2">
    <location>
        <begin position="1"/>
        <end position="58"/>
    </location>
</feature>
<organism evidence="4 5">
    <name type="scientific">Arthrobacter ginsengisoli</name>
    <dbReference type="NCBI Taxonomy" id="1356565"/>
    <lineage>
        <taxon>Bacteria</taxon>
        <taxon>Bacillati</taxon>
        <taxon>Actinomycetota</taxon>
        <taxon>Actinomycetes</taxon>
        <taxon>Micrococcales</taxon>
        <taxon>Micrococcaceae</taxon>
        <taxon>Arthrobacter</taxon>
    </lineage>
</organism>
<dbReference type="EMBL" id="JAVDVQ010000006">
    <property type="protein sequence ID" value="MDR7082453.1"/>
    <property type="molecule type" value="Genomic_DNA"/>
</dbReference>
<dbReference type="Pfam" id="PF05532">
    <property type="entry name" value="CsbD"/>
    <property type="match status" value="1"/>
</dbReference>
<dbReference type="SUPFAM" id="SSF69047">
    <property type="entry name" value="Hypothetical protein YjbJ"/>
    <property type="match status" value="1"/>
</dbReference>
<evidence type="ECO:0000313" key="5">
    <source>
        <dbReference type="Proteomes" id="UP001252243"/>
    </source>
</evidence>
<keyword evidence="5" id="KW-1185">Reference proteome</keyword>
<accession>A0ABU1UB59</accession>
<proteinExistence type="inferred from homology"/>
<feature type="domain" description="CsbD-like" evidence="3">
    <location>
        <begin position="5"/>
        <end position="57"/>
    </location>
</feature>
<evidence type="ECO:0000256" key="2">
    <source>
        <dbReference type="SAM" id="MobiDB-lite"/>
    </source>
</evidence>
<evidence type="ECO:0000313" key="4">
    <source>
        <dbReference type="EMBL" id="MDR7082453.1"/>
    </source>
</evidence>
<comment type="similarity">
    <text evidence="1">Belongs to the UPF0337 (CsbD) family.</text>
</comment>
<gene>
    <name evidence="4" type="ORF">J2X01_001742</name>
</gene>
<name>A0ABU1UB59_9MICC</name>
<dbReference type="InterPro" id="IPR036629">
    <property type="entry name" value="YjbJ_sf"/>
</dbReference>
<evidence type="ECO:0000256" key="1">
    <source>
        <dbReference type="ARBA" id="ARBA00009129"/>
    </source>
</evidence>
<evidence type="ECO:0000259" key="3">
    <source>
        <dbReference type="Pfam" id="PF05532"/>
    </source>
</evidence>
<comment type="caution">
    <text evidence="4">The sequence shown here is derived from an EMBL/GenBank/DDBJ whole genome shotgun (WGS) entry which is preliminary data.</text>
</comment>
<dbReference type="Proteomes" id="UP001252243">
    <property type="component" value="Unassembled WGS sequence"/>
</dbReference>
<dbReference type="RefSeq" id="WP_310055687.1">
    <property type="nucleotide sequence ID" value="NZ_JAVDVQ010000006.1"/>
</dbReference>
<protein>
    <submittedName>
        <fullName evidence="4">Uncharacterized protein YjbJ (UPF0337 family)</fullName>
    </submittedName>
</protein>